<dbReference type="Proteomes" id="UP001500454">
    <property type="component" value="Unassembled WGS sequence"/>
</dbReference>
<sequence>MEYNLDALQCHLESVWQTQSRRIKWELGPTEKLHPDFRVLEFEPGGTHSFWIYSTLGMTLGMAGELFELHLFSSKESIDLVELLVAAASFHRNVAELGLNHTVNFGQAWMDSSVCDHGFISWPYLD</sequence>
<accession>A0ABP8J7K2</accession>
<keyword evidence="2" id="KW-1185">Reference proteome</keyword>
<reference evidence="2" key="1">
    <citation type="journal article" date="2019" name="Int. J. Syst. Evol. Microbiol.">
        <title>The Global Catalogue of Microorganisms (GCM) 10K type strain sequencing project: providing services to taxonomists for standard genome sequencing and annotation.</title>
        <authorList>
            <consortium name="The Broad Institute Genomics Platform"/>
            <consortium name="The Broad Institute Genome Sequencing Center for Infectious Disease"/>
            <person name="Wu L."/>
            <person name="Ma J."/>
        </authorList>
    </citation>
    <scope>NUCLEOTIDE SEQUENCE [LARGE SCALE GENOMIC DNA]</scope>
    <source>
        <strain evidence="2">JCM 17924</strain>
    </source>
</reference>
<organism evidence="1 2">
    <name type="scientific">Hymenobacter koreensis</name>
    <dbReference type="NCBI Taxonomy" id="1084523"/>
    <lineage>
        <taxon>Bacteria</taxon>
        <taxon>Pseudomonadati</taxon>
        <taxon>Bacteroidota</taxon>
        <taxon>Cytophagia</taxon>
        <taxon>Cytophagales</taxon>
        <taxon>Hymenobacteraceae</taxon>
        <taxon>Hymenobacter</taxon>
    </lineage>
</organism>
<gene>
    <name evidence="1" type="ORF">GCM10023186_31100</name>
</gene>
<name>A0ABP8J7K2_9BACT</name>
<dbReference type="RefSeq" id="WP_345225754.1">
    <property type="nucleotide sequence ID" value="NZ_BAABHA010000010.1"/>
</dbReference>
<protein>
    <submittedName>
        <fullName evidence="1">Uncharacterized protein</fullName>
    </submittedName>
</protein>
<evidence type="ECO:0000313" key="1">
    <source>
        <dbReference type="EMBL" id="GAA4386463.1"/>
    </source>
</evidence>
<proteinExistence type="predicted"/>
<dbReference type="EMBL" id="BAABHA010000010">
    <property type="protein sequence ID" value="GAA4386463.1"/>
    <property type="molecule type" value="Genomic_DNA"/>
</dbReference>
<evidence type="ECO:0000313" key="2">
    <source>
        <dbReference type="Proteomes" id="UP001500454"/>
    </source>
</evidence>
<comment type="caution">
    <text evidence="1">The sequence shown here is derived from an EMBL/GenBank/DDBJ whole genome shotgun (WGS) entry which is preliminary data.</text>
</comment>